<dbReference type="PANTHER" id="PTHR30244">
    <property type="entry name" value="TRANSAMINASE"/>
    <property type="match status" value="1"/>
</dbReference>
<keyword evidence="5" id="KW-1185">Reference proteome</keyword>
<feature type="active site" description="Proton acceptor" evidence="1">
    <location>
        <position position="206"/>
    </location>
</feature>
<dbReference type="Proteomes" id="UP000007845">
    <property type="component" value="Chromosome"/>
</dbReference>
<organism evidence="4 5">
    <name type="scientific">Pseudodesulfovibrio mercurii</name>
    <dbReference type="NCBI Taxonomy" id="641491"/>
    <lineage>
        <taxon>Bacteria</taxon>
        <taxon>Pseudomonadati</taxon>
        <taxon>Thermodesulfobacteriota</taxon>
        <taxon>Desulfovibrionia</taxon>
        <taxon>Desulfovibrionales</taxon>
        <taxon>Desulfovibrionaceae</taxon>
    </lineage>
</organism>
<dbReference type="eggNOG" id="COG0399">
    <property type="taxonomic scope" value="Bacteria"/>
</dbReference>
<dbReference type="PANTHER" id="PTHR30244:SF42">
    <property type="entry name" value="UDP-2-ACETAMIDO-2-DEOXY-3-OXO-D-GLUCURONATE AMINOTRANSFERASE"/>
    <property type="match status" value="1"/>
</dbReference>
<dbReference type="Gene3D" id="3.40.640.10">
    <property type="entry name" value="Type I PLP-dependent aspartate aminotransferase-like (Major domain)"/>
    <property type="match status" value="1"/>
</dbReference>
<dbReference type="EMBL" id="CP003220">
    <property type="protein sequence ID" value="EGB15631.1"/>
    <property type="molecule type" value="Genomic_DNA"/>
</dbReference>
<dbReference type="InterPro" id="IPR000653">
    <property type="entry name" value="DegT/StrS_aminotransferase"/>
</dbReference>
<evidence type="ECO:0000313" key="4">
    <source>
        <dbReference type="EMBL" id="EGB15631.1"/>
    </source>
</evidence>
<dbReference type="InterPro" id="IPR015424">
    <property type="entry name" value="PyrdxlP-dep_Trfase"/>
</dbReference>
<dbReference type="CDD" id="cd00616">
    <property type="entry name" value="AHBA_syn"/>
    <property type="match status" value="1"/>
</dbReference>
<reference evidence="4 5" key="1">
    <citation type="journal article" date="2011" name="J. Bacteriol.">
        <title>Genome sequence of the mercury-methylating strain Desulfovibrio desulfuricans ND132.</title>
        <authorList>
            <person name="Brown S.D."/>
            <person name="Gilmour C.C."/>
            <person name="Kucken A.M."/>
            <person name="Wall J.D."/>
            <person name="Elias D.A."/>
            <person name="Brandt C.C."/>
            <person name="Podar M."/>
            <person name="Chertkov O."/>
            <person name="Held B."/>
            <person name="Bruce D.C."/>
            <person name="Detter J.C."/>
            <person name="Tapia R."/>
            <person name="Han C.S."/>
            <person name="Goodwin L.A."/>
            <person name="Cheng J.F."/>
            <person name="Pitluck S."/>
            <person name="Woyke T."/>
            <person name="Mikhailova N."/>
            <person name="Ivanova N.N."/>
            <person name="Han J."/>
            <person name="Lucas S."/>
            <person name="Lapidus A.L."/>
            <person name="Land M.L."/>
            <person name="Hauser L.J."/>
            <person name="Palumbo A.V."/>
        </authorList>
    </citation>
    <scope>NUCLEOTIDE SEQUENCE [LARGE SCALE GENOMIC DNA]</scope>
    <source>
        <strain evidence="4 5">ND132</strain>
    </source>
</reference>
<dbReference type="KEGG" id="ddn:DND132_2428"/>
<dbReference type="PIRSF" id="PIRSF000390">
    <property type="entry name" value="PLP_StrS"/>
    <property type="match status" value="1"/>
</dbReference>
<dbReference type="GO" id="GO:0030170">
    <property type="term" value="F:pyridoxal phosphate binding"/>
    <property type="evidence" value="ECO:0007669"/>
    <property type="project" value="TreeGrafter"/>
</dbReference>
<proteinExistence type="inferred from homology"/>
<comment type="similarity">
    <text evidence="3">Belongs to the DegT/DnrJ/EryC1 family.</text>
</comment>
<dbReference type="Gene3D" id="3.90.1150.10">
    <property type="entry name" value="Aspartate Aminotransferase, domain 1"/>
    <property type="match status" value="1"/>
</dbReference>
<keyword evidence="4" id="KW-0032">Aminotransferase</keyword>
<gene>
    <name evidence="4" type="ORF">DND132_2428</name>
</gene>
<protein>
    <submittedName>
        <fullName evidence="4">DegT/DnrJ/EryC1/StrS aminotransferase</fullName>
    </submittedName>
</protein>
<dbReference type="Pfam" id="PF01041">
    <property type="entry name" value="DegT_DnrJ_EryC1"/>
    <property type="match status" value="1"/>
</dbReference>
<name>F0JC58_9BACT</name>
<keyword evidence="2 3" id="KW-0663">Pyridoxal phosphate</keyword>
<feature type="modified residue" description="N6-(pyridoxal phosphate)lysine" evidence="2">
    <location>
        <position position="206"/>
    </location>
</feature>
<evidence type="ECO:0000256" key="3">
    <source>
        <dbReference type="RuleBase" id="RU004508"/>
    </source>
</evidence>
<sequence length="392" mass="41044">MIPFIDLKAQYARIEGDVRARMDAVLAHGRFIMGPEVAELEEGLARFAGSGHCVTCSSGTDALLMALMAQGIGPGDAVFTSPFTFIATAEVITLLGATPIFVDIDPATFNLDPDRLDQAVAALVGRDPSAHPLPSAALDGAPLRPAMVIPVDLFGLPADYDEIHAVAAKHGLAVLADAAQSFGAEYGGRRAVTCARAAATSFFPAKPLGCFGDGGAVFTDDATLAETCRSLRVHGKGGHKYDNVRTGLNARLDTLQAAVLLAKLAVFPDELDERRAVADGYAERLGDVPDLTLPTVPPDRTCAWAQYTVRHAAREAIQAALREAGVPTAVYYPCPLHLQTAFAGLGYSAGDFPAAEAASNEVFSLPMSPYVTPPTLDVICDALKDAVRGVGA</sequence>
<dbReference type="GO" id="GO:0000271">
    <property type="term" value="P:polysaccharide biosynthetic process"/>
    <property type="evidence" value="ECO:0007669"/>
    <property type="project" value="TreeGrafter"/>
</dbReference>
<dbReference type="HOGENOM" id="CLU_033332_6_1_7"/>
<keyword evidence="4" id="KW-0808">Transferase</keyword>
<dbReference type="RefSeq" id="WP_014323057.1">
    <property type="nucleotide sequence ID" value="NC_016803.1"/>
</dbReference>
<evidence type="ECO:0000313" key="5">
    <source>
        <dbReference type="Proteomes" id="UP000007845"/>
    </source>
</evidence>
<dbReference type="AlphaFoldDB" id="F0JC58"/>
<evidence type="ECO:0000256" key="1">
    <source>
        <dbReference type="PIRSR" id="PIRSR000390-1"/>
    </source>
</evidence>
<dbReference type="GO" id="GO:0008483">
    <property type="term" value="F:transaminase activity"/>
    <property type="evidence" value="ECO:0007669"/>
    <property type="project" value="UniProtKB-KW"/>
</dbReference>
<dbReference type="OrthoDB" id="9766188at2"/>
<dbReference type="SUPFAM" id="SSF53383">
    <property type="entry name" value="PLP-dependent transferases"/>
    <property type="match status" value="1"/>
</dbReference>
<accession>F0JC58</accession>
<dbReference type="InterPro" id="IPR015421">
    <property type="entry name" value="PyrdxlP-dep_Trfase_major"/>
</dbReference>
<dbReference type="STRING" id="641491.DND132_2428"/>
<evidence type="ECO:0000256" key="2">
    <source>
        <dbReference type="PIRSR" id="PIRSR000390-2"/>
    </source>
</evidence>
<dbReference type="SMR" id="F0JC58"/>
<dbReference type="InterPro" id="IPR015422">
    <property type="entry name" value="PyrdxlP-dep_Trfase_small"/>
</dbReference>